<sequence length="247" mass="28246">MSTAYSQFKSRLKKEWQGFGSPELGRANLPNADLWNERHVSHWHWLCDNIYTNQSCIKIAEKNSANRYMQQHTHRAGARPYVQHALAASKEGKELSLINNWGGKHKDDNHEWINEVAKKKYEKMEVERIALIEKLYREAPEGTPHDSIKLTLEAEFPIMAKELGRKGRMIHGIGNVPHIHSNIHRVSACAGTNSEVPELRALINQLTINMLSMKEQNGHLKAQVESLLRQSPGQMSEDDFPHPSTNF</sequence>
<dbReference type="InterPro" id="IPR004252">
    <property type="entry name" value="Probable_transposase_24"/>
</dbReference>
<dbReference type="Gramene" id="PRQ46943">
    <property type="protein sequence ID" value="PRQ46943"/>
    <property type="gene ID" value="RchiOBHm_Chr2g0094421"/>
</dbReference>
<proteinExistence type="predicted"/>
<dbReference type="Proteomes" id="UP000238479">
    <property type="component" value="Chromosome 2"/>
</dbReference>
<evidence type="ECO:0000313" key="1">
    <source>
        <dbReference type="EMBL" id="PRQ46943.1"/>
    </source>
</evidence>
<dbReference type="Pfam" id="PF03004">
    <property type="entry name" value="Transposase_24"/>
    <property type="match status" value="1"/>
</dbReference>
<protein>
    <submittedName>
        <fullName evidence="1">Putative transposase, Ptta/En/Spm, plant</fullName>
    </submittedName>
</protein>
<accession>A0A2P6RKK0</accession>
<comment type="caution">
    <text evidence="1">The sequence shown here is derived from an EMBL/GenBank/DDBJ whole genome shotgun (WGS) entry which is preliminary data.</text>
</comment>
<organism evidence="1 2">
    <name type="scientific">Rosa chinensis</name>
    <name type="common">China rose</name>
    <dbReference type="NCBI Taxonomy" id="74649"/>
    <lineage>
        <taxon>Eukaryota</taxon>
        <taxon>Viridiplantae</taxon>
        <taxon>Streptophyta</taxon>
        <taxon>Embryophyta</taxon>
        <taxon>Tracheophyta</taxon>
        <taxon>Spermatophyta</taxon>
        <taxon>Magnoliopsida</taxon>
        <taxon>eudicotyledons</taxon>
        <taxon>Gunneridae</taxon>
        <taxon>Pentapetalae</taxon>
        <taxon>rosids</taxon>
        <taxon>fabids</taxon>
        <taxon>Rosales</taxon>
        <taxon>Rosaceae</taxon>
        <taxon>Rosoideae</taxon>
        <taxon>Rosoideae incertae sedis</taxon>
        <taxon>Rosa</taxon>
    </lineage>
</organism>
<keyword evidence="2" id="KW-1185">Reference proteome</keyword>
<dbReference type="EMBL" id="PDCK01000040">
    <property type="protein sequence ID" value="PRQ46943.1"/>
    <property type="molecule type" value="Genomic_DNA"/>
</dbReference>
<gene>
    <name evidence="1" type="ORF">RchiOBHm_Chr2g0094421</name>
</gene>
<reference evidence="1 2" key="1">
    <citation type="journal article" date="2018" name="Nat. Genet.">
        <title>The Rosa genome provides new insights in the design of modern roses.</title>
        <authorList>
            <person name="Bendahmane M."/>
        </authorList>
    </citation>
    <scope>NUCLEOTIDE SEQUENCE [LARGE SCALE GENOMIC DNA]</scope>
    <source>
        <strain evidence="2">cv. Old Blush</strain>
    </source>
</reference>
<dbReference type="AlphaFoldDB" id="A0A2P6RKK0"/>
<name>A0A2P6RKK0_ROSCH</name>
<evidence type="ECO:0000313" key="2">
    <source>
        <dbReference type="Proteomes" id="UP000238479"/>
    </source>
</evidence>